<feature type="binding site" evidence="9">
    <location>
        <begin position="272"/>
        <end position="274"/>
    </location>
    <ligand>
        <name>NAD(+)</name>
        <dbReference type="ChEBI" id="CHEBI:57540"/>
    </ligand>
</feature>
<name>A0A2A5X0E5_9GAMM</name>
<comment type="function">
    <text evidence="9">Involved in the final reduction of the elongation cycle of fatty acid synthesis (FAS II). Catalyzes the reduction of a carbon-carbon double bond in an enoyl moiety that is covalently linked to an acyl carrier protein (ACP).</text>
</comment>
<reference evidence="13 14" key="1">
    <citation type="submission" date="2017-08" db="EMBL/GenBank/DDBJ databases">
        <title>Fine stratification of microbial communities through a metagenomic profile of the photic zone.</title>
        <authorList>
            <person name="Haro-Moreno J.M."/>
            <person name="Lopez-Perez M."/>
            <person name="De La Torre J."/>
            <person name="Picazo A."/>
            <person name="Camacho A."/>
            <person name="Rodriguez-Valera F."/>
        </authorList>
    </citation>
    <scope>NUCLEOTIDE SEQUENCE [LARGE SCALE GENOMIC DNA]</scope>
    <source>
        <strain evidence="13">MED-G24</strain>
    </source>
</reference>
<evidence type="ECO:0000256" key="6">
    <source>
        <dbReference type="ARBA" id="ARBA00023098"/>
    </source>
</evidence>
<comment type="pathway">
    <text evidence="9">Lipid metabolism; fatty acid biosynthesis.</text>
</comment>
<dbReference type="InterPro" id="IPR010758">
    <property type="entry name" value="Trans-2-enoyl-CoA_reductase"/>
</dbReference>
<evidence type="ECO:0000256" key="1">
    <source>
        <dbReference type="ARBA" id="ARBA00011245"/>
    </source>
</evidence>
<dbReference type="InterPro" id="IPR024910">
    <property type="entry name" value="Enoyl-CoA_Rdtase_cat_dom"/>
</dbReference>
<feature type="domain" description="Enoyl reductase FAD binding" evidence="10">
    <location>
        <begin position="323"/>
        <end position="385"/>
    </location>
</feature>
<proteinExistence type="inferred from homology"/>
<feature type="active site" description="Proton donor" evidence="9">
    <location>
        <position position="234"/>
    </location>
</feature>
<dbReference type="InterPro" id="IPR024906">
    <property type="entry name" value="Eno_Rdtase_FAD-bd_dom"/>
</dbReference>
<gene>
    <name evidence="9" type="primary">fabV</name>
    <name evidence="13" type="ORF">CNE99_00425</name>
</gene>
<evidence type="ECO:0000259" key="11">
    <source>
        <dbReference type="Pfam" id="PF12241"/>
    </source>
</evidence>
<keyword evidence="2 9" id="KW-0444">Lipid biosynthesis</keyword>
<evidence type="ECO:0000256" key="5">
    <source>
        <dbReference type="ARBA" id="ARBA00023027"/>
    </source>
</evidence>
<evidence type="ECO:0000256" key="7">
    <source>
        <dbReference type="ARBA" id="ARBA00023160"/>
    </source>
</evidence>
<dbReference type="Pfam" id="PF07055">
    <property type="entry name" value="Eno-Rase_FAD_bd"/>
    <property type="match status" value="1"/>
</dbReference>
<keyword evidence="5 9" id="KW-0520">NAD</keyword>
<dbReference type="Proteomes" id="UP000219327">
    <property type="component" value="Unassembled WGS sequence"/>
</dbReference>
<dbReference type="InterPro" id="IPR050048">
    <property type="entry name" value="FabV-like_NADH_b"/>
</dbReference>
<comment type="catalytic activity">
    <reaction evidence="9">
        <text>a 2,3-saturated acyl-[ACP] + NAD(+) = a (2E)-enoyl-[ACP] + NADH + H(+)</text>
        <dbReference type="Rhea" id="RHEA:10240"/>
        <dbReference type="Rhea" id="RHEA-COMP:9925"/>
        <dbReference type="Rhea" id="RHEA-COMP:9926"/>
        <dbReference type="ChEBI" id="CHEBI:15378"/>
        <dbReference type="ChEBI" id="CHEBI:57540"/>
        <dbReference type="ChEBI" id="CHEBI:57945"/>
        <dbReference type="ChEBI" id="CHEBI:78784"/>
        <dbReference type="ChEBI" id="CHEBI:78785"/>
        <dbReference type="EC" id="1.3.1.9"/>
    </reaction>
</comment>
<feature type="binding site" evidence="9">
    <location>
        <begin position="111"/>
        <end position="112"/>
    </location>
    <ligand>
        <name>NAD(+)</name>
        <dbReference type="ChEBI" id="CHEBI:57540"/>
    </ligand>
</feature>
<protein>
    <recommendedName>
        <fullName evidence="9">Enoyl-[acyl-carrier-protein] reductase [NADH]</fullName>
        <shortName evidence="9">ENR</shortName>
        <ecNumber evidence="9">1.3.1.9</ecNumber>
    </recommendedName>
</protein>
<dbReference type="EC" id="1.3.1.9" evidence="9"/>
<keyword evidence="3 9" id="KW-0276">Fatty acid metabolism</keyword>
<feature type="binding site" evidence="9">
    <location>
        <begin position="74"/>
        <end position="75"/>
    </location>
    <ligand>
        <name>NAD(+)</name>
        <dbReference type="ChEBI" id="CHEBI:57540"/>
    </ligand>
</feature>
<feature type="binding site" evidence="9">
    <location>
        <position position="224"/>
    </location>
    <ligand>
        <name>substrate</name>
    </ligand>
</feature>
<dbReference type="GO" id="GO:0051287">
    <property type="term" value="F:NAD binding"/>
    <property type="evidence" value="ECO:0007669"/>
    <property type="project" value="UniProtKB-UniRule"/>
</dbReference>
<evidence type="ECO:0000256" key="9">
    <source>
        <dbReference type="HAMAP-Rule" id="MF_01838"/>
    </source>
</evidence>
<feature type="domain" description="Trans-2-enoyl-CoA reductase catalytic" evidence="11">
    <location>
        <begin position="82"/>
        <end position="316"/>
    </location>
</feature>
<evidence type="ECO:0000313" key="14">
    <source>
        <dbReference type="Proteomes" id="UP000219327"/>
    </source>
</evidence>
<dbReference type="InterPro" id="IPR036291">
    <property type="entry name" value="NAD(P)-bd_dom_sf"/>
</dbReference>
<keyword evidence="6 9" id="KW-0443">Lipid metabolism</keyword>
<keyword evidence="4 9" id="KW-0560">Oxidoreductase</keyword>
<dbReference type="GO" id="GO:0050343">
    <property type="term" value="F:trans-2-enoyl-CoA reductase (NADH) activity"/>
    <property type="evidence" value="ECO:0007669"/>
    <property type="project" value="UniProtKB-EC"/>
</dbReference>
<comment type="catalytic activity">
    <reaction evidence="8">
        <text>a 2,3-saturated acyl-CoA + NAD(+) = a (2E)-enoyl-CoA + NADH + H(+)</text>
        <dbReference type="Rhea" id="RHEA:18177"/>
        <dbReference type="ChEBI" id="CHEBI:15378"/>
        <dbReference type="ChEBI" id="CHEBI:57540"/>
        <dbReference type="ChEBI" id="CHEBI:57945"/>
        <dbReference type="ChEBI" id="CHEBI:58856"/>
        <dbReference type="ChEBI" id="CHEBI:65111"/>
        <dbReference type="EC" id="1.3.1.44"/>
    </reaction>
</comment>
<dbReference type="PANTHER" id="PTHR37480">
    <property type="entry name" value="ENOYL-[ACYL-CARRIER-PROTEIN] REDUCTASE [NADH]"/>
    <property type="match status" value="1"/>
</dbReference>
<evidence type="ECO:0000259" key="12">
    <source>
        <dbReference type="Pfam" id="PF12242"/>
    </source>
</evidence>
<feature type="binding site" evidence="9">
    <location>
        <begin position="139"/>
        <end position="140"/>
    </location>
    <ligand>
        <name>NAD(+)</name>
        <dbReference type="ChEBI" id="CHEBI:57540"/>
    </ligand>
</feature>
<dbReference type="Pfam" id="PF12242">
    <property type="entry name" value="Eno-Rase_NADH_b"/>
    <property type="match status" value="1"/>
</dbReference>
<dbReference type="Pfam" id="PF12241">
    <property type="entry name" value="Enoyl_reductase"/>
    <property type="match status" value="1"/>
</dbReference>
<feature type="site" description="Plays an important role in discriminating NADH against NADPH" evidence="9">
    <location>
        <position position="75"/>
    </location>
</feature>
<sequence length="400" mass="43398">MIIKPRIRGFLCTTAHPAGCALEVDQQINYVKAQGRIENGPRRVLIIGASGGYGLATRITAAFGGGAETLGVFFERPAEGNRTASPGWYKSAAFTERARAEGLYAANFAGDAFSESSKQRVIEEIRSHMGQVDMVVYSLAAGARTLPDGSLVRSALKPVGEPFSGATIDLNSGEMREVSLEPASPEEVADTVRVMGGEDWELWIAALLKAGVLAPGCITTNYTYLGSEVTWPIYHHGTIGKAKEDLDRAARALKAPLSELGGAAYVCVMKGLMTQAASAIPGMSLYLSLLFKVMKEQGKHEDCIEQTTRLFTSRLFAGGDVLVDEAGRVRLDDWELTDRVQDYVRQHWHEVNGDNLDTLTDFSGYKQAFLSMHGFVDGVDEEADVIADVPMDVITVPEQR</sequence>
<dbReference type="GO" id="GO:0006633">
    <property type="term" value="P:fatty acid biosynthetic process"/>
    <property type="evidence" value="ECO:0007669"/>
    <property type="project" value="UniProtKB-UniRule"/>
</dbReference>
<dbReference type="Gene3D" id="3.40.50.720">
    <property type="entry name" value="NAD(P)-binding Rossmann-like Domain"/>
    <property type="match status" value="1"/>
</dbReference>
<dbReference type="NCBIfam" id="NF043048">
    <property type="entry name" value="EnoyACPredFabV"/>
    <property type="match status" value="1"/>
</dbReference>
<dbReference type="GO" id="GO:0004318">
    <property type="term" value="F:enoyl-[acyl-carrier-protein] reductase (NADH) activity"/>
    <property type="evidence" value="ECO:0007669"/>
    <property type="project" value="UniProtKB-UniRule"/>
</dbReference>
<accession>A0A2A5X0E5</accession>
<dbReference type="PANTHER" id="PTHR37480:SF1">
    <property type="entry name" value="ENOYL-[ACYL-CARRIER-PROTEIN] REDUCTASE [NADH]"/>
    <property type="match status" value="1"/>
</dbReference>
<evidence type="ECO:0000313" key="13">
    <source>
        <dbReference type="EMBL" id="PDH42212.1"/>
    </source>
</evidence>
<keyword evidence="7 9" id="KW-0275">Fatty acid biosynthesis</keyword>
<evidence type="ECO:0000256" key="2">
    <source>
        <dbReference type="ARBA" id="ARBA00022516"/>
    </source>
</evidence>
<dbReference type="AlphaFoldDB" id="A0A2A5X0E5"/>
<comment type="caution">
    <text evidence="9">Lacks conserved residue(s) required for the propagation of feature annotation.</text>
</comment>
<evidence type="ECO:0000256" key="4">
    <source>
        <dbReference type="ARBA" id="ARBA00023002"/>
    </source>
</evidence>
<dbReference type="NCBIfam" id="NF010177">
    <property type="entry name" value="PRK13656.1"/>
    <property type="match status" value="1"/>
</dbReference>
<dbReference type="HAMAP" id="MF_01838">
    <property type="entry name" value="FabV_reductase"/>
    <property type="match status" value="1"/>
</dbReference>
<dbReference type="UniPathway" id="UPA00094"/>
<feature type="domain" description="Trans-2-enoyl-CoA reductase-like NAD(P)H binding" evidence="12">
    <location>
        <begin position="2"/>
        <end position="79"/>
    </location>
</feature>
<feature type="binding site" evidence="9">
    <location>
        <position position="243"/>
    </location>
    <ligand>
        <name>NAD(+)</name>
        <dbReference type="ChEBI" id="CHEBI:57540"/>
    </ligand>
</feature>
<dbReference type="SUPFAM" id="SSF51735">
    <property type="entry name" value="NAD(P)-binding Rossmann-fold domains"/>
    <property type="match status" value="1"/>
</dbReference>
<evidence type="ECO:0000256" key="3">
    <source>
        <dbReference type="ARBA" id="ARBA00022832"/>
    </source>
</evidence>
<dbReference type="EMBL" id="NTKD01000001">
    <property type="protein sequence ID" value="PDH42212.1"/>
    <property type="molecule type" value="Genomic_DNA"/>
</dbReference>
<evidence type="ECO:0000256" key="8">
    <source>
        <dbReference type="ARBA" id="ARBA00048302"/>
    </source>
</evidence>
<comment type="subunit">
    <text evidence="1 9">Monomer.</text>
</comment>
<comment type="similarity">
    <text evidence="9">Belongs to the TER reductase family.</text>
</comment>
<comment type="caution">
    <text evidence="13">The sequence shown here is derived from an EMBL/GenBank/DDBJ whole genome shotgun (WGS) entry which is preliminary data.</text>
</comment>
<evidence type="ECO:0000259" key="10">
    <source>
        <dbReference type="Pfam" id="PF07055"/>
    </source>
</evidence>
<organism evidence="13 14">
    <name type="scientific">OM182 bacterium MED-G24</name>
    <dbReference type="NCBI Taxonomy" id="1986255"/>
    <lineage>
        <taxon>Bacteria</taxon>
        <taxon>Pseudomonadati</taxon>
        <taxon>Pseudomonadota</taxon>
        <taxon>Gammaproteobacteria</taxon>
        <taxon>OMG group</taxon>
        <taxon>OM182 clade</taxon>
    </lineage>
</organism>